<name>A0A2P2MCI1_RHIMU</name>
<reference evidence="1" key="1">
    <citation type="submission" date="2018-02" db="EMBL/GenBank/DDBJ databases">
        <title>Rhizophora mucronata_Transcriptome.</title>
        <authorList>
            <person name="Meera S.P."/>
            <person name="Sreeshan A."/>
            <person name="Augustine A."/>
        </authorList>
    </citation>
    <scope>NUCLEOTIDE SEQUENCE</scope>
    <source>
        <tissue evidence="1">Leaf</tissue>
    </source>
</reference>
<evidence type="ECO:0000313" key="1">
    <source>
        <dbReference type="EMBL" id="MBX27936.1"/>
    </source>
</evidence>
<dbReference type="AlphaFoldDB" id="A0A2P2MCI1"/>
<protein>
    <submittedName>
        <fullName evidence="1">Uncharacterized protein</fullName>
    </submittedName>
</protein>
<organism evidence="1">
    <name type="scientific">Rhizophora mucronata</name>
    <name type="common">Asiatic mangrove</name>
    <dbReference type="NCBI Taxonomy" id="61149"/>
    <lineage>
        <taxon>Eukaryota</taxon>
        <taxon>Viridiplantae</taxon>
        <taxon>Streptophyta</taxon>
        <taxon>Embryophyta</taxon>
        <taxon>Tracheophyta</taxon>
        <taxon>Spermatophyta</taxon>
        <taxon>Magnoliopsida</taxon>
        <taxon>eudicotyledons</taxon>
        <taxon>Gunneridae</taxon>
        <taxon>Pentapetalae</taxon>
        <taxon>rosids</taxon>
        <taxon>fabids</taxon>
        <taxon>Malpighiales</taxon>
        <taxon>Rhizophoraceae</taxon>
        <taxon>Rhizophora</taxon>
    </lineage>
</organism>
<sequence length="40" mass="4582">MQCQKKGREANKRELFICKQHDPDAAVLGNVITLEKRISL</sequence>
<dbReference type="EMBL" id="GGEC01047452">
    <property type="protein sequence ID" value="MBX27936.1"/>
    <property type="molecule type" value="Transcribed_RNA"/>
</dbReference>
<proteinExistence type="predicted"/>
<accession>A0A2P2MCI1</accession>